<feature type="compositionally biased region" description="Basic residues" evidence="1">
    <location>
        <begin position="204"/>
        <end position="213"/>
    </location>
</feature>
<gene>
    <name evidence="2" type="ORF">P154DRAFT_139251</name>
</gene>
<dbReference type="OrthoDB" id="3797007at2759"/>
<sequence>MSAHGYPDHAKAADGGEYVFPFMIPLARRVGLPGASRVDVGIRSSLTTTNYDDNFTPPRSVTHIDVSGEPDKLHLHDFHTPNTGEFPDAHGVLVHSHDDPGDEVDARSKTEEPLDLDNIPDLNQAKMYKIPQLYRLYNDYFASYKDSSATTDSRLDRAKTLGFALLKHYYPANQGFVVEPHPFPMTTKYGISVDMKVPTQSKAKAAKSKRGRKGGGAQPPALPPVHYQYGRWHPIPPECIAGFVVKKTYSYNNLDGTTATSTIPHTYLGICVDDLKSKPEWSPMYKMSSIPADMLALVLGIEANVERGAGFMIMGPSIEFYTYTAAEKGTHNMHPYGGKNASLMMTEANPILINQMFESLVQLPVEYDLVPKELAEMDGVGEGVVKVVPGRL</sequence>
<accession>A0A6A5WTP1</accession>
<dbReference type="Proteomes" id="UP000799779">
    <property type="component" value="Unassembled WGS sequence"/>
</dbReference>
<protein>
    <submittedName>
        <fullName evidence="2">Uncharacterized protein</fullName>
    </submittedName>
</protein>
<keyword evidence="3" id="KW-1185">Reference proteome</keyword>
<name>A0A6A5WTP1_9PLEO</name>
<organism evidence="2 3">
    <name type="scientific">Amniculicola lignicola CBS 123094</name>
    <dbReference type="NCBI Taxonomy" id="1392246"/>
    <lineage>
        <taxon>Eukaryota</taxon>
        <taxon>Fungi</taxon>
        <taxon>Dikarya</taxon>
        <taxon>Ascomycota</taxon>
        <taxon>Pezizomycotina</taxon>
        <taxon>Dothideomycetes</taxon>
        <taxon>Pleosporomycetidae</taxon>
        <taxon>Pleosporales</taxon>
        <taxon>Amniculicolaceae</taxon>
        <taxon>Amniculicola</taxon>
    </lineage>
</organism>
<evidence type="ECO:0000313" key="3">
    <source>
        <dbReference type="Proteomes" id="UP000799779"/>
    </source>
</evidence>
<evidence type="ECO:0000256" key="1">
    <source>
        <dbReference type="SAM" id="MobiDB-lite"/>
    </source>
</evidence>
<feature type="region of interest" description="Disordered" evidence="1">
    <location>
        <begin position="200"/>
        <end position="222"/>
    </location>
</feature>
<evidence type="ECO:0000313" key="2">
    <source>
        <dbReference type="EMBL" id="KAF2002455.1"/>
    </source>
</evidence>
<dbReference type="AlphaFoldDB" id="A0A6A5WTP1"/>
<reference evidence="2" key="1">
    <citation type="journal article" date="2020" name="Stud. Mycol.">
        <title>101 Dothideomycetes genomes: a test case for predicting lifestyles and emergence of pathogens.</title>
        <authorList>
            <person name="Haridas S."/>
            <person name="Albert R."/>
            <person name="Binder M."/>
            <person name="Bloem J."/>
            <person name="Labutti K."/>
            <person name="Salamov A."/>
            <person name="Andreopoulos B."/>
            <person name="Baker S."/>
            <person name="Barry K."/>
            <person name="Bills G."/>
            <person name="Bluhm B."/>
            <person name="Cannon C."/>
            <person name="Castanera R."/>
            <person name="Culley D."/>
            <person name="Daum C."/>
            <person name="Ezra D."/>
            <person name="Gonzalez J."/>
            <person name="Henrissat B."/>
            <person name="Kuo A."/>
            <person name="Liang C."/>
            <person name="Lipzen A."/>
            <person name="Lutzoni F."/>
            <person name="Magnuson J."/>
            <person name="Mondo S."/>
            <person name="Nolan M."/>
            <person name="Ohm R."/>
            <person name="Pangilinan J."/>
            <person name="Park H.-J."/>
            <person name="Ramirez L."/>
            <person name="Alfaro M."/>
            <person name="Sun H."/>
            <person name="Tritt A."/>
            <person name="Yoshinaga Y."/>
            <person name="Zwiers L.-H."/>
            <person name="Turgeon B."/>
            <person name="Goodwin S."/>
            <person name="Spatafora J."/>
            <person name="Crous P."/>
            <person name="Grigoriev I."/>
        </authorList>
    </citation>
    <scope>NUCLEOTIDE SEQUENCE</scope>
    <source>
        <strain evidence="2">CBS 123094</strain>
    </source>
</reference>
<dbReference type="EMBL" id="ML977577">
    <property type="protein sequence ID" value="KAF2002455.1"/>
    <property type="molecule type" value="Genomic_DNA"/>
</dbReference>
<proteinExistence type="predicted"/>